<dbReference type="EMBL" id="JAGQLJ010000008">
    <property type="protein sequence ID" value="MCA9380732.1"/>
    <property type="molecule type" value="Genomic_DNA"/>
</dbReference>
<keyword evidence="2" id="KW-0812">Transmembrane</keyword>
<keyword evidence="2" id="KW-1133">Transmembrane helix</keyword>
<reference evidence="3" key="2">
    <citation type="journal article" date="2021" name="Microbiome">
        <title>Successional dynamics and alternative stable states in a saline activated sludge microbial community over 9 years.</title>
        <authorList>
            <person name="Wang Y."/>
            <person name="Ye J."/>
            <person name="Ju F."/>
            <person name="Liu L."/>
            <person name="Boyd J.A."/>
            <person name="Deng Y."/>
            <person name="Parks D.H."/>
            <person name="Jiang X."/>
            <person name="Yin X."/>
            <person name="Woodcroft B.J."/>
            <person name="Tyson G.W."/>
            <person name="Hugenholtz P."/>
            <person name="Polz M.F."/>
            <person name="Zhang T."/>
        </authorList>
    </citation>
    <scope>NUCLEOTIDE SEQUENCE</scope>
    <source>
        <strain evidence="3">HKST-UBA13</strain>
    </source>
</reference>
<reference evidence="3" key="1">
    <citation type="submission" date="2020-04" db="EMBL/GenBank/DDBJ databases">
        <authorList>
            <person name="Zhang T."/>
        </authorList>
    </citation>
    <scope>NUCLEOTIDE SEQUENCE</scope>
    <source>
        <strain evidence="3">HKST-UBA13</strain>
    </source>
</reference>
<organism evidence="3 4">
    <name type="scientific">Candidatus Dojkabacteria bacterium</name>
    <dbReference type="NCBI Taxonomy" id="2099670"/>
    <lineage>
        <taxon>Bacteria</taxon>
        <taxon>Candidatus Dojkabacteria</taxon>
    </lineage>
</organism>
<sequence>MIKRLKNIKIQNLQRSFWIFVLITVMLGALFQVGAQVNPNIQATNEYIEWPKTPSQNSLLTVYQKEEVDTIIGSDSKCAGKVNSYLGGVLPGLLSGMTELLIDDPFLITCASTTANKGDLETLNYLLHKQDKGLSDSVMAINGQLLDQRPASGANYIQGEIYALQNLGKVSAQDNNTDNQDLGLYYPGLGYDLLRPVQAFWGWSVTIVYSILILVIIFVALGIMFRANLSGGIAVALQSSIPNIALAMILVPLSYAITGLFIDGITVGVNATHTFLVGPGSPGRGVYEEEITKPPSYYPEGIAGDYVNRGLHADDLKVSWLYSGITIARPIGEGVGSFGAAIGGASSSIGLVSTVGSFIQSVLGQDWIIGIISFLLALLLLVTGLRIFWKLIKKYMMFITMPLISPFVFAGVALPGGGMNTVMWYAKQMGSATLAYVVTYAMILLSLVFSSSYFLNQLPQAGITTYVPPLTAIESLLYGFSNGVNQSGAASSFIDFMFALVAFSIYMLIPKTLDQIDEALGVGKTPEFLADVFQSTKDSIGLGKVVGTNVAATPRRITQARQTALNLIDRAKGIKPGEVGSILSQRRARLQSQLAEVERQRAGALEEGRYIQARNLLNKENAIKRQLGNLDTAAGGDGKTTEGANKLEAEIAWGASKGLLVMDGATISALRAGGGKLMNGSIKIKSEVPLFPVANAPVGRKAAISRISSTVGSRIPGEVKAISYRLIKLFNKIEDGTVAGVPKDGEFTDYAIGKTPQAKNIFKLKLIDETLVSFYINGLPETIGAIDEDGQTIKLSLVMEVHGGAAGIDNFIKLIGEGKGFKTENEVQIKLIDVFGKGITATSNKVSFAVQPQFTNIPGLRDNPIV</sequence>
<keyword evidence="1" id="KW-0175">Coiled coil</keyword>
<feature type="transmembrane region" description="Helical" evidence="2">
    <location>
        <begin position="200"/>
        <end position="223"/>
    </location>
</feature>
<comment type="caution">
    <text evidence="3">The sequence shown here is derived from an EMBL/GenBank/DDBJ whole genome shotgun (WGS) entry which is preliminary data.</text>
</comment>
<feature type="transmembrane region" description="Helical" evidence="2">
    <location>
        <begin position="434"/>
        <end position="456"/>
    </location>
</feature>
<evidence type="ECO:0000256" key="1">
    <source>
        <dbReference type="SAM" id="Coils"/>
    </source>
</evidence>
<evidence type="ECO:0000313" key="3">
    <source>
        <dbReference type="EMBL" id="MCA9380732.1"/>
    </source>
</evidence>
<proteinExistence type="predicted"/>
<dbReference type="Proteomes" id="UP000775877">
    <property type="component" value="Unassembled WGS sequence"/>
</dbReference>
<feature type="transmembrane region" description="Helical" evidence="2">
    <location>
        <begin position="487"/>
        <end position="509"/>
    </location>
</feature>
<evidence type="ECO:0000256" key="2">
    <source>
        <dbReference type="SAM" id="Phobius"/>
    </source>
</evidence>
<gene>
    <name evidence="3" type="ORF">KC678_00515</name>
</gene>
<feature type="transmembrane region" description="Helical" evidence="2">
    <location>
        <begin position="395"/>
        <end position="414"/>
    </location>
</feature>
<name>A0A955L098_9BACT</name>
<feature type="transmembrane region" description="Helical" evidence="2">
    <location>
        <begin position="367"/>
        <end position="388"/>
    </location>
</feature>
<protein>
    <submittedName>
        <fullName evidence="3">Uncharacterized protein</fullName>
    </submittedName>
</protein>
<dbReference type="AlphaFoldDB" id="A0A955L098"/>
<accession>A0A955L098</accession>
<feature type="coiled-coil region" evidence="1">
    <location>
        <begin position="580"/>
        <end position="607"/>
    </location>
</feature>
<evidence type="ECO:0000313" key="4">
    <source>
        <dbReference type="Proteomes" id="UP000775877"/>
    </source>
</evidence>
<keyword evidence="2" id="KW-0472">Membrane</keyword>